<dbReference type="Pfam" id="PF18847">
    <property type="entry name" value="LPD29"/>
    <property type="match status" value="1"/>
</dbReference>
<dbReference type="Proteomes" id="UP001229651">
    <property type="component" value="Unassembled WGS sequence"/>
</dbReference>
<accession>A0ABU0EP53</accession>
<dbReference type="InterPro" id="IPR041311">
    <property type="entry name" value="LPD29"/>
</dbReference>
<dbReference type="RefSeq" id="WP_306988503.1">
    <property type="nucleotide sequence ID" value="NZ_JAUSUT010000001.1"/>
</dbReference>
<feature type="domain" description="Large polyvalent protein associated" evidence="1">
    <location>
        <begin position="12"/>
        <end position="90"/>
    </location>
</feature>
<keyword evidence="3" id="KW-1185">Reference proteome</keyword>
<sequence>METTAAPARYIDSAEAAKLIRKHLKATFPGVKFSVRTSRYSGGASVDITWTDGPTEDQVQQITGAFAGERFDGRTDCAYNASSWYCPEHGARVAETYGADSRDRNGVHDSRCCANAELVQFLSDYINRQRRISPEFREELRALVARKSGLPADAPEHEQLRGGPYQYGRYDTVSDGIYRASVKTPRNA</sequence>
<name>A0ABU0EP53_9PSEU</name>
<evidence type="ECO:0000313" key="3">
    <source>
        <dbReference type="Proteomes" id="UP001229651"/>
    </source>
</evidence>
<reference evidence="2 3" key="1">
    <citation type="submission" date="2023-07" db="EMBL/GenBank/DDBJ databases">
        <title>Sequencing the genomes of 1000 actinobacteria strains.</title>
        <authorList>
            <person name="Klenk H.-P."/>
        </authorList>
    </citation>
    <scope>NUCLEOTIDE SEQUENCE [LARGE SCALE GENOMIC DNA]</scope>
    <source>
        <strain evidence="2 3">DSM 45805</strain>
    </source>
</reference>
<gene>
    <name evidence="2" type="ORF">FB470_000576</name>
</gene>
<organism evidence="2 3">
    <name type="scientific">Amycolatopsis thermophila</name>
    <dbReference type="NCBI Taxonomy" id="206084"/>
    <lineage>
        <taxon>Bacteria</taxon>
        <taxon>Bacillati</taxon>
        <taxon>Actinomycetota</taxon>
        <taxon>Actinomycetes</taxon>
        <taxon>Pseudonocardiales</taxon>
        <taxon>Pseudonocardiaceae</taxon>
        <taxon>Amycolatopsis</taxon>
    </lineage>
</organism>
<proteinExistence type="predicted"/>
<comment type="caution">
    <text evidence="2">The sequence shown here is derived from an EMBL/GenBank/DDBJ whole genome shotgun (WGS) entry which is preliminary data.</text>
</comment>
<protein>
    <recommendedName>
        <fullName evidence="1">Large polyvalent protein associated domain-containing protein</fullName>
    </recommendedName>
</protein>
<evidence type="ECO:0000259" key="1">
    <source>
        <dbReference type="Pfam" id="PF18847"/>
    </source>
</evidence>
<evidence type="ECO:0000313" key="2">
    <source>
        <dbReference type="EMBL" id="MDQ0376582.1"/>
    </source>
</evidence>
<dbReference type="EMBL" id="JAUSUT010000001">
    <property type="protein sequence ID" value="MDQ0376582.1"/>
    <property type="molecule type" value="Genomic_DNA"/>
</dbReference>